<proteinExistence type="predicted"/>
<organism evidence="2 3">
    <name type="scientific">candidate division KSB3 bacterium</name>
    <dbReference type="NCBI Taxonomy" id="2044937"/>
    <lineage>
        <taxon>Bacteria</taxon>
        <taxon>candidate division KSB3</taxon>
    </lineage>
</organism>
<dbReference type="AlphaFoldDB" id="A0A2G6E9Q5"/>
<gene>
    <name evidence="2" type="ORF">CSB45_02910</name>
</gene>
<protein>
    <submittedName>
        <fullName evidence="2">Uncharacterized protein</fullName>
    </submittedName>
</protein>
<comment type="caution">
    <text evidence="2">The sequence shown here is derived from an EMBL/GenBank/DDBJ whole genome shotgun (WGS) entry which is preliminary data.</text>
</comment>
<name>A0A2G6E9Q5_9BACT</name>
<dbReference type="Proteomes" id="UP000229740">
    <property type="component" value="Unassembled WGS sequence"/>
</dbReference>
<feature type="chain" id="PRO_5013808309" evidence="1">
    <location>
        <begin position="25"/>
        <end position="390"/>
    </location>
</feature>
<evidence type="ECO:0000256" key="1">
    <source>
        <dbReference type="SAM" id="SignalP"/>
    </source>
</evidence>
<reference evidence="2 3" key="1">
    <citation type="submission" date="2017-10" db="EMBL/GenBank/DDBJ databases">
        <title>Novel microbial diversity and functional potential in the marine mammal oral microbiome.</title>
        <authorList>
            <person name="Dudek N.K."/>
            <person name="Sun C.L."/>
            <person name="Burstein D."/>
            <person name="Kantor R.S."/>
            <person name="Aliaga Goltsman D.S."/>
            <person name="Bik E.M."/>
            <person name="Thomas B.C."/>
            <person name="Banfield J.F."/>
            <person name="Relman D.A."/>
        </authorList>
    </citation>
    <scope>NUCLEOTIDE SEQUENCE [LARGE SCALE GENOMIC DNA]</scope>
    <source>
        <strain evidence="2">DOLZORAL124_49_17</strain>
    </source>
</reference>
<evidence type="ECO:0000313" key="3">
    <source>
        <dbReference type="Proteomes" id="UP000229740"/>
    </source>
</evidence>
<feature type="signal peptide" evidence="1">
    <location>
        <begin position="1"/>
        <end position="24"/>
    </location>
</feature>
<accession>A0A2G6E9Q5</accession>
<keyword evidence="1" id="KW-0732">Signal</keyword>
<sequence length="390" mass="43609">MKKYLITMVVIVACIMGASSAVWASAMAELIEHIGVAKIVSMEIRPLYRVTEETLAWLKAENVPEQICLNPQLLSLKDQTYDGRDAFLSALERALDSADLDQEIEGDTVRILLLRYARQRPSERHSGILDVAIDISNSNDRDIKLTESLFDFSLRDEEAMGGMIQLGKDVVYRNTDIDLPANPEHDPEKVTRVVFSIELQDERKSSFDPLVHLLNFSGNPAQDDYLFVNARFTLGMKSSKGWTYGEAIRVEWMFCPDMQNQLPLQECFIELPPPAPDFPGTVSSPLSIACDNLVKAGRNIIKKRTDYYIADLGETAGTFHLDFETYTEPDQILVEYEGKVLYDTGCVGASGSETIAYSGTTSSMKVSVTSRCRRVGPSVTDWDFKLSCPE</sequence>
<dbReference type="EMBL" id="PDPS01000022">
    <property type="protein sequence ID" value="PID58511.1"/>
    <property type="molecule type" value="Genomic_DNA"/>
</dbReference>
<evidence type="ECO:0000313" key="2">
    <source>
        <dbReference type="EMBL" id="PID58511.1"/>
    </source>
</evidence>